<dbReference type="SUPFAM" id="SSF54593">
    <property type="entry name" value="Glyoxalase/Bleomycin resistance protein/Dihydroxybiphenyl dioxygenase"/>
    <property type="match status" value="1"/>
</dbReference>
<dbReference type="PROSITE" id="PS51819">
    <property type="entry name" value="VOC"/>
    <property type="match status" value="2"/>
</dbReference>
<dbReference type="EMBL" id="JXAK01000013">
    <property type="protein sequence ID" value="KIL41074.1"/>
    <property type="molecule type" value="Genomic_DNA"/>
</dbReference>
<dbReference type="InterPro" id="IPR050383">
    <property type="entry name" value="GlyoxalaseI/FosfomycinResist"/>
</dbReference>
<dbReference type="RefSeq" id="WP_041047371.1">
    <property type="nucleotide sequence ID" value="NZ_JXAK01000013.1"/>
</dbReference>
<reference evidence="2 3" key="1">
    <citation type="submission" date="2014-12" db="EMBL/GenBank/DDBJ databases">
        <title>Draft genome sequence of Paenibacillus kamchatkensis strain B-2647.</title>
        <authorList>
            <person name="Karlyshev A.V."/>
            <person name="Kudryashova E.B."/>
        </authorList>
    </citation>
    <scope>NUCLEOTIDE SEQUENCE [LARGE SCALE GENOMIC DNA]</scope>
    <source>
        <strain evidence="2 3">VKM B-2647</strain>
    </source>
</reference>
<evidence type="ECO:0000313" key="2">
    <source>
        <dbReference type="EMBL" id="KIL41074.1"/>
    </source>
</evidence>
<accession>A0ABR5AJ80</accession>
<feature type="domain" description="VOC" evidence="1">
    <location>
        <begin position="7"/>
        <end position="131"/>
    </location>
</feature>
<keyword evidence="3" id="KW-1185">Reference proteome</keyword>
<dbReference type="InterPro" id="IPR029068">
    <property type="entry name" value="Glyas_Bleomycin-R_OHBP_Dase"/>
</dbReference>
<comment type="caution">
    <text evidence="2">The sequence shown here is derived from an EMBL/GenBank/DDBJ whole genome shotgun (WGS) entry which is preliminary data.</text>
</comment>
<dbReference type="PANTHER" id="PTHR21366:SF14">
    <property type="entry name" value="GLYOXALASE DOMAIN-CONTAINING PROTEIN 5"/>
    <property type="match status" value="1"/>
</dbReference>
<name>A0ABR5AJ80_9BACL</name>
<dbReference type="Proteomes" id="UP000031967">
    <property type="component" value="Unassembled WGS sequence"/>
</dbReference>
<evidence type="ECO:0000259" key="1">
    <source>
        <dbReference type="PROSITE" id="PS51819"/>
    </source>
</evidence>
<gene>
    <name evidence="2" type="ORF">SD70_09760</name>
</gene>
<proteinExistence type="predicted"/>
<dbReference type="InterPro" id="IPR004360">
    <property type="entry name" value="Glyas_Fos-R_dOase_dom"/>
</dbReference>
<feature type="domain" description="VOC" evidence="1">
    <location>
        <begin position="146"/>
        <end position="262"/>
    </location>
</feature>
<evidence type="ECO:0000313" key="3">
    <source>
        <dbReference type="Proteomes" id="UP000031967"/>
    </source>
</evidence>
<dbReference type="Gene3D" id="3.10.180.10">
    <property type="entry name" value="2,3-Dihydroxybiphenyl 1,2-Dioxygenase, domain 1"/>
    <property type="match status" value="2"/>
</dbReference>
<dbReference type="InterPro" id="IPR037523">
    <property type="entry name" value="VOC_core"/>
</dbReference>
<protein>
    <recommendedName>
        <fullName evidence="1">VOC domain-containing protein</fullName>
    </recommendedName>
</protein>
<organism evidence="2 3">
    <name type="scientific">Gordoniibacillus kamchatkensis</name>
    <dbReference type="NCBI Taxonomy" id="1590651"/>
    <lineage>
        <taxon>Bacteria</taxon>
        <taxon>Bacillati</taxon>
        <taxon>Bacillota</taxon>
        <taxon>Bacilli</taxon>
        <taxon>Bacillales</taxon>
        <taxon>Paenibacillaceae</taxon>
        <taxon>Gordoniibacillus</taxon>
    </lineage>
</organism>
<dbReference type="PANTHER" id="PTHR21366">
    <property type="entry name" value="GLYOXALASE FAMILY PROTEIN"/>
    <property type="match status" value="1"/>
</dbReference>
<sequence length="263" mass="29561">MARQPKQIHSSLTVLFVSDLKRSQAYYRDVLGFDVTDWWAERGGLQGLALKLLQAPDASAVKPNPPEIGSTRAYDVYAYVENWTELDRLHDEFVTKGAIISGEPVVYADQGPWKEFVVQDPDGYGIAFGGVDGRKAGVPVSPIRPQIDSAILWVRDLDAAVQLYSRILGVEVREQDRYGHLHMFFLENGTSLMLDSNHMAGVPVPERAAPQLKLDCAGIDETYRYIKDQLGLEIVYEIERYPNVSFFNFRDPDGNVITVSEDH</sequence>
<dbReference type="Pfam" id="PF00903">
    <property type="entry name" value="Glyoxalase"/>
    <property type="match status" value="2"/>
</dbReference>